<feature type="domain" description="Membrane transport protein MMPL" evidence="8">
    <location>
        <begin position="612"/>
        <end position="831"/>
    </location>
</feature>
<feature type="transmembrane region" description="Helical" evidence="7">
    <location>
        <begin position="1129"/>
        <end position="1150"/>
    </location>
</feature>
<dbReference type="SUPFAM" id="SSF82866">
    <property type="entry name" value="Multidrug efflux transporter AcrB transmembrane domain"/>
    <property type="match status" value="2"/>
</dbReference>
<dbReference type="Gene3D" id="1.20.1640.10">
    <property type="entry name" value="Multidrug efflux transporter AcrB transmembrane domain"/>
    <property type="match status" value="2"/>
</dbReference>
<comment type="similarity">
    <text evidence="2">Belongs to the resistance-nodulation-cell division (RND) (TC 2.A.6) family. MmpL subfamily.</text>
</comment>
<feature type="domain" description="Membrane transport protein MMPL" evidence="8">
    <location>
        <begin position="944"/>
        <end position="1164"/>
    </location>
</feature>
<reference evidence="9 10" key="1">
    <citation type="journal article" date="1999" name="DNA Res.">
        <title>Complete genome sequence of an aerobic hyper-thermophilic crenarchaeon, Aeropyrum pernix K1.</title>
        <authorList>
            <person name="Kawarabayasi Y."/>
            <person name="Hino Y."/>
            <person name="Horikawa H."/>
            <person name="Yamazaki S."/>
            <person name="Haikawa Y."/>
            <person name="Jin-no K."/>
            <person name="Takahashi M."/>
            <person name="Sekine M."/>
            <person name="Baba S."/>
            <person name="Ankai A."/>
            <person name="Kosugi H."/>
            <person name="Hosoyama A."/>
            <person name="Fukui S."/>
            <person name="Nagai Y."/>
            <person name="Nishijima K."/>
            <person name="Nakazawa H."/>
            <person name="Takamiya M."/>
            <person name="Masuda S."/>
            <person name="Funahashi T."/>
            <person name="Tanaka T."/>
            <person name="Kudoh Y."/>
            <person name="Yamazaki J."/>
            <person name="Kushida N."/>
            <person name="Oguchi A."/>
            <person name="Aoki K."/>
            <person name="Kubota K."/>
            <person name="Nakamura Y."/>
            <person name="Nomura N."/>
            <person name="Sako Y."/>
            <person name="Kikuchi H."/>
        </authorList>
    </citation>
    <scope>NUCLEOTIDE SEQUENCE [LARGE SCALE GENOMIC DNA]</scope>
    <source>
        <strain evidence="10">ATCC 700893 / DSM 11879 / JCM 9820 / NBRC 100138 / K1</strain>
    </source>
</reference>
<feature type="transmembrane region" description="Helical" evidence="7">
    <location>
        <begin position="725"/>
        <end position="744"/>
    </location>
</feature>
<dbReference type="GO" id="GO:0005886">
    <property type="term" value="C:plasma membrane"/>
    <property type="evidence" value="ECO:0007669"/>
    <property type="project" value="UniProtKB-SubCell"/>
</dbReference>
<dbReference type="Proteomes" id="UP000002518">
    <property type="component" value="Chromosome"/>
</dbReference>
<evidence type="ECO:0000256" key="3">
    <source>
        <dbReference type="ARBA" id="ARBA00022475"/>
    </source>
</evidence>
<feature type="transmembrane region" description="Helical" evidence="7">
    <location>
        <begin position="1026"/>
        <end position="1050"/>
    </location>
</feature>
<dbReference type="InterPro" id="IPR004869">
    <property type="entry name" value="MMPL_dom"/>
</dbReference>
<dbReference type="PIR" id="D72482">
    <property type="entry name" value="D72482"/>
</dbReference>
<evidence type="ECO:0000256" key="6">
    <source>
        <dbReference type="ARBA" id="ARBA00023136"/>
    </source>
</evidence>
<evidence type="ECO:0000256" key="1">
    <source>
        <dbReference type="ARBA" id="ARBA00004651"/>
    </source>
</evidence>
<protein>
    <recommendedName>
        <fullName evidence="8">Membrane transport protein MMPL domain-containing protein</fullName>
    </recommendedName>
</protein>
<feature type="transmembrane region" description="Helical" evidence="7">
    <location>
        <begin position="853"/>
        <end position="877"/>
    </location>
</feature>
<gene>
    <name evidence="9" type="ordered locus">APE_2500.1</name>
</gene>
<accession>Q9Y8Y4</accession>
<dbReference type="STRING" id="272557.APE_2500.1"/>
<evidence type="ECO:0000313" key="9">
    <source>
        <dbReference type="EMBL" id="BAA81516.2"/>
    </source>
</evidence>
<keyword evidence="4 7" id="KW-0812">Transmembrane</keyword>
<dbReference type="PANTHER" id="PTHR33406:SF6">
    <property type="entry name" value="MEMBRANE PROTEIN YDGH-RELATED"/>
    <property type="match status" value="1"/>
</dbReference>
<feature type="transmembrane region" description="Helical" evidence="7">
    <location>
        <begin position="671"/>
        <end position="689"/>
    </location>
</feature>
<feature type="transmembrane region" description="Helical" evidence="7">
    <location>
        <begin position="802"/>
        <end position="832"/>
    </location>
</feature>
<dbReference type="InterPro" id="IPR050545">
    <property type="entry name" value="Mycobact_MmpL"/>
</dbReference>
<sequence length="1180" mass="125268">MPRILYKAVARYHILIFIAWFIVTALLLPYALALDEVLVTETESFLPETAESRMAEEKVKEILAAEGYGGADSLLGLLGSANALIMVTGLREPLDPSSYQLLKEQGYDELRAEYNLFSWIDIVDKAMENLEPALEEAVRGGVQAFEGGYSIWNSYLEVSQRLSNLSQSVDGLSLLLTESDKAYSTLASSWGELAALRGVLESASTPLIDVCTAIAPVYSTVYLDVVRTEGALEFYTNAYATGLQDVDITVVTLLTYVPEAGLEPVDRGFVVYVYTETLSLGGPGAFNNAAAAEITYTIVQARIGDSSLLQAYHQAWLHAVSETPELKLFMAEDAKVGQIRLKAAVEDIADQVTEATVMALAEEASSIMPDDIKPIYTIYVESLIEEGCTEEAKERALQTAITQLLKSRGLPEEHASTLASAFARGDYNSYLQTAALASATLALAEANMTELQPEDLASVLVAFDPEASGAIASGETLEDALSVLLSRIAGLTPDTARLIIEERIEEAAAEIVLSNTPPQAADLAQALLAPAPPATEEEALQRIRSYLEQQLASQGMPEDLAVKAAEAAEEAWREGIVDAVIQRLVGEVAHDAAKGVLDELRGVLVEDDMGGFLIAYLGGGGYEGAKAAAEDVRRLVNEALDGDARVMLAGEEALRKELQEAVVEDLRRSDAASSIIVVAILAAVIGTILGVIIPFIGIGAGLTAALAILYFLASNDLVDVTSQSRAIVFTTGLGLGIDYSAYVTKKFRDNIRGSRGAWEAAGKAASNSVRPVLAGAFAAAAGFSSLMLAFEFPFVKSIGATVPIAILSVAVASLTLTPAILALVGWAGILWFPTCPYKAYQPGSRVFKSLVSAAGKAAPVLLPLLVVAGLAGVYYAATSFEGSFDILISIPRETGVYESMQHLVSEYDASRLFPQYIVASSSTLAPDVADAADDLECVREAETDGRLIYVVLDTNPLNTEAVKCVEELRGKVREVDPGSLVGGTAAVNLDLRDYLYRAFYNRVIPAAAVLVAAIIAVFYGSIPAALAGVASILFAAAWSLSIVSILSGWTGIEAPWFAPVLLAAALLGVGMDYISFYVNHAREAYLRGEHSRYYVEAASTGTGLVIGLAMIMGGAYAGLTLSRVEALQAIGVSLSLGVILAGLLASLLLIPPVMALLKARFWWPLARGRKSGGAGKVERG</sequence>
<dbReference type="PANTHER" id="PTHR33406">
    <property type="entry name" value="MEMBRANE PROTEIN MJ1562-RELATED"/>
    <property type="match status" value="1"/>
</dbReference>
<evidence type="ECO:0000259" key="8">
    <source>
        <dbReference type="Pfam" id="PF03176"/>
    </source>
</evidence>
<evidence type="ECO:0000313" key="10">
    <source>
        <dbReference type="Proteomes" id="UP000002518"/>
    </source>
</evidence>
<dbReference type="EMBL" id="BA000002">
    <property type="protein sequence ID" value="BAA81516.2"/>
    <property type="molecule type" value="Genomic_DNA"/>
</dbReference>
<dbReference type="KEGG" id="ape:APE_2500.1"/>
<keyword evidence="10" id="KW-1185">Reference proteome</keyword>
<dbReference type="RefSeq" id="WP_010867049.1">
    <property type="nucleotide sequence ID" value="NC_000854.2"/>
</dbReference>
<feature type="transmembrane region" description="Helical" evidence="7">
    <location>
        <begin position="12"/>
        <end position="32"/>
    </location>
</feature>
<dbReference type="Pfam" id="PF03176">
    <property type="entry name" value="MMPL"/>
    <property type="match status" value="2"/>
</dbReference>
<feature type="transmembrane region" description="Helical" evidence="7">
    <location>
        <begin position="999"/>
        <end position="1019"/>
    </location>
</feature>
<dbReference type="eggNOG" id="arCOG02175">
    <property type="taxonomic scope" value="Archaea"/>
</dbReference>
<evidence type="ECO:0000256" key="7">
    <source>
        <dbReference type="SAM" id="Phobius"/>
    </source>
</evidence>
<comment type="subcellular location">
    <subcellularLocation>
        <location evidence="1">Cell membrane</location>
        <topology evidence="1">Multi-pass membrane protein</topology>
    </subcellularLocation>
</comment>
<dbReference type="EnsemblBacteria" id="BAA81516">
    <property type="protein sequence ID" value="BAA81516"/>
    <property type="gene ID" value="APE_2500.1"/>
</dbReference>
<keyword evidence="5 7" id="KW-1133">Transmembrane helix</keyword>
<dbReference type="AlphaFoldDB" id="Q9Y8Y4"/>
<organism evidence="9 10">
    <name type="scientific">Aeropyrum pernix (strain ATCC 700893 / DSM 11879 / JCM 9820 / NBRC 100138 / K1)</name>
    <dbReference type="NCBI Taxonomy" id="272557"/>
    <lineage>
        <taxon>Archaea</taxon>
        <taxon>Thermoproteota</taxon>
        <taxon>Thermoprotei</taxon>
        <taxon>Desulfurococcales</taxon>
        <taxon>Desulfurococcaceae</taxon>
        <taxon>Aeropyrum</taxon>
    </lineage>
</organism>
<feature type="transmembrane region" description="Helical" evidence="7">
    <location>
        <begin position="1097"/>
        <end position="1117"/>
    </location>
</feature>
<evidence type="ECO:0000256" key="5">
    <source>
        <dbReference type="ARBA" id="ARBA00022989"/>
    </source>
</evidence>
<keyword evidence="3" id="KW-1003">Cell membrane</keyword>
<feature type="transmembrane region" description="Helical" evidence="7">
    <location>
        <begin position="1056"/>
        <end position="1076"/>
    </location>
</feature>
<feature type="transmembrane region" description="Helical" evidence="7">
    <location>
        <begin position="696"/>
        <end position="713"/>
    </location>
</feature>
<name>Q9Y8Y4_AERPE</name>
<dbReference type="GeneID" id="1445459"/>
<feature type="transmembrane region" description="Helical" evidence="7">
    <location>
        <begin position="772"/>
        <end position="790"/>
    </location>
</feature>
<dbReference type="PATRIC" id="fig|272557.25.peg.1662"/>
<proteinExistence type="inferred from homology"/>
<evidence type="ECO:0000256" key="2">
    <source>
        <dbReference type="ARBA" id="ARBA00010157"/>
    </source>
</evidence>
<keyword evidence="6 7" id="KW-0472">Membrane</keyword>
<evidence type="ECO:0000256" key="4">
    <source>
        <dbReference type="ARBA" id="ARBA00022692"/>
    </source>
</evidence>